<feature type="transmembrane region" description="Helical" evidence="2">
    <location>
        <begin position="336"/>
        <end position="359"/>
    </location>
</feature>
<feature type="domain" description="Zinc-ribbon" evidence="3">
    <location>
        <begin position="5"/>
        <end position="24"/>
    </location>
</feature>
<feature type="compositionally biased region" description="Basic and acidic residues" evidence="1">
    <location>
        <begin position="30"/>
        <end position="67"/>
    </location>
</feature>
<protein>
    <recommendedName>
        <fullName evidence="3">Zinc-ribbon domain-containing protein</fullName>
    </recommendedName>
</protein>
<dbReference type="Pfam" id="PF13240">
    <property type="entry name" value="Zn_Ribbon_1"/>
    <property type="match status" value="1"/>
</dbReference>
<dbReference type="Proteomes" id="UP000051908">
    <property type="component" value="Unassembled WGS sequence"/>
</dbReference>
<dbReference type="PATRIC" id="fig|1122151.5.peg.1994"/>
<sequence>MQIMFCPNCGHKVEPDQKFCDNCGWALKKKNTETTETKDDDSIRSLSEIEKELNQEDPSTKKTEEKPVLQQAPAQQREYSNTKSESEVEPHKQEPSHSEPEMKTFKQADRSSFKKANAAEPLDDRTQVYNKNDFNPISQKPYKANTFEDPIKEPLSDPFKPTKSELRAARAKQAAEQDDPNDGFIHNMIKFAKNNAFVSIIAIIIVAILLVFKRNYGFIALAIVLIAWFLLSQLRHGNETGANKALKRETSLKKKDSDDPDDNYTEEHYQKPVHNKRDVAAERLNSNKKTTTQKIIIVSSIIGFIASIGGPFLNGVSLSSTISTAANYTANIGAQSIWITNGFSAIRIICFLSPIITLIAANFRKRGTIRLVRIFTVLPTILYAALYGALYAGLVNSTAITGQVAVTTNGSFGTSFYVILVTSIVSLLMSYSLRPRIK</sequence>
<evidence type="ECO:0000313" key="5">
    <source>
        <dbReference type="Proteomes" id="UP000051908"/>
    </source>
</evidence>
<keyword evidence="2" id="KW-1133">Transmembrane helix</keyword>
<feature type="transmembrane region" description="Helical" evidence="2">
    <location>
        <begin position="195"/>
        <end position="212"/>
    </location>
</feature>
<organism evidence="4 5">
    <name type="scientific">Companilactobacillus paralimentarius DSM 13238 = JCM 10415</name>
    <dbReference type="NCBI Taxonomy" id="1122151"/>
    <lineage>
        <taxon>Bacteria</taxon>
        <taxon>Bacillati</taxon>
        <taxon>Bacillota</taxon>
        <taxon>Bacilli</taxon>
        <taxon>Lactobacillales</taxon>
        <taxon>Lactobacillaceae</taxon>
        <taxon>Companilactobacillus</taxon>
    </lineage>
</organism>
<dbReference type="InterPro" id="IPR026870">
    <property type="entry name" value="Zinc_ribbon_dom"/>
</dbReference>
<feature type="transmembrane region" description="Helical" evidence="2">
    <location>
        <begin position="295"/>
        <end position="316"/>
    </location>
</feature>
<reference evidence="4 5" key="1">
    <citation type="journal article" date="2015" name="Genome Announc.">
        <title>Expanding the biotechnology potential of lactobacilli through comparative genomics of 213 strains and associated genera.</title>
        <authorList>
            <person name="Sun Z."/>
            <person name="Harris H.M."/>
            <person name="McCann A."/>
            <person name="Guo C."/>
            <person name="Argimon S."/>
            <person name="Zhang W."/>
            <person name="Yang X."/>
            <person name="Jeffery I.B."/>
            <person name="Cooney J.C."/>
            <person name="Kagawa T.F."/>
            <person name="Liu W."/>
            <person name="Song Y."/>
            <person name="Salvetti E."/>
            <person name="Wrobel A."/>
            <person name="Rasinkangas P."/>
            <person name="Parkhill J."/>
            <person name="Rea M.C."/>
            <person name="O'Sullivan O."/>
            <person name="Ritari J."/>
            <person name="Douillard F.P."/>
            <person name="Paul Ross R."/>
            <person name="Yang R."/>
            <person name="Briner A.E."/>
            <person name="Felis G.E."/>
            <person name="de Vos W.M."/>
            <person name="Barrangou R."/>
            <person name="Klaenhammer T.R."/>
            <person name="Caufield P.W."/>
            <person name="Cui Y."/>
            <person name="Zhang H."/>
            <person name="O'Toole P.W."/>
        </authorList>
    </citation>
    <scope>NUCLEOTIDE SEQUENCE [LARGE SCALE GENOMIC DNA]</scope>
    <source>
        <strain evidence="4 5">DSM 13238</strain>
    </source>
</reference>
<feature type="transmembrane region" description="Helical" evidence="2">
    <location>
        <begin position="371"/>
        <end position="394"/>
    </location>
</feature>
<evidence type="ECO:0000256" key="1">
    <source>
        <dbReference type="SAM" id="MobiDB-lite"/>
    </source>
</evidence>
<dbReference type="OrthoDB" id="2327418at2"/>
<feature type="compositionally biased region" description="Polar residues" evidence="1">
    <location>
        <begin position="72"/>
        <end position="83"/>
    </location>
</feature>
<evidence type="ECO:0000313" key="4">
    <source>
        <dbReference type="EMBL" id="KRL31539.1"/>
    </source>
</evidence>
<feature type="compositionally biased region" description="Basic and acidic residues" evidence="1">
    <location>
        <begin position="149"/>
        <end position="168"/>
    </location>
</feature>
<gene>
    <name evidence="4" type="ORF">FD33_GL001927</name>
</gene>
<evidence type="ECO:0000256" key="2">
    <source>
        <dbReference type="SAM" id="Phobius"/>
    </source>
</evidence>
<feature type="transmembrane region" description="Helical" evidence="2">
    <location>
        <begin position="218"/>
        <end position="234"/>
    </location>
</feature>
<proteinExistence type="predicted"/>
<feature type="region of interest" description="Disordered" evidence="1">
    <location>
        <begin position="30"/>
        <end position="179"/>
    </location>
</feature>
<feature type="compositionally biased region" description="Basic and acidic residues" evidence="1">
    <location>
        <begin position="84"/>
        <end position="112"/>
    </location>
</feature>
<name>A0A0R1PRB0_9LACO</name>
<feature type="compositionally biased region" description="Polar residues" evidence="1">
    <location>
        <begin position="127"/>
        <end position="138"/>
    </location>
</feature>
<keyword evidence="2" id="KW-0812">Transmembrane</keyword>
<keyword evidence="2" id="KW-0472">Membrane</keyword>
<feature type="transmembrane region" description="Helical" evidence="2">
    <location>
        <begin position="414"/>
        <end position="433"/>
    </location>
</feature>
<dbReference type="AlphaFoldDB" id="A0A0R1PRB0"/>
<comment type="caution">
    <text evidence="4">The sequence shown here is derived from an EMBL/GenBank/DDBJ whole genome shotgun (WGS) entry which is preliminary data.</text>
</comment>
<feature type="region of interest" description="Disordered" evidence="1">
    <location>
        <begin position="243"/>
        <end position="270"/>
    </location>
</feature>
<feature type="compositionally biased region" description="Basic and acidic residues" evidence="1">
    <location>
        <begin position="246"/>
        <end position="257"/>
    </location>
</feature>
<evidence type="ECO:0000259" key="3">
    <source>
        <dbReference type="Pfam" id="PF13240"/>
    </source>
</evidence>
<accession>A0A0R1PRB0</accession>
<keyword evidence="5" id="KW-1185">Reference proteome</keyword>
<dbReference type="EMBL" id="AZES01000040">
    <property type="protein sequence ID" value="KRL31539.1"/>
    <property type="molecule type" value="Genomic_DNA"/>
</dbReference>